<dbReference type="InterPro" id="IPR001102">
    <property type="entry name" value="Transglutaminase_N"/>
</dbReference>
<keyword evidence="2" id="KW-0808">Transferase</keyword>
<dbReference type="Gene3D" id="3.90.260.10">
    <property type="entry name" value="Transglutaminase-like"/>
    <property type="match status" value="1"/>
</dbReference>
<reference evidence="12" key="3">
    <citation type="submission" date="2015-06" db="UniProtKB">
        <authorList>
            <consortium name="EnsemblMetazoa"/>
        </authorList>
    </citation>
    <scope>IDENTIFICATION</scope>
</reference>
<dbReference type="FunCoup" id="R7VGB5">
    <property type="interactions" value="31"/>
</dbReference>
<sequence>VLKVVNVDLNVDQNTYDHHTDYYEITQQRTLEDGSIADRLLVVRRGEPFDVTITFDRPFIDGKDGVKLVFDVGPSSRESKGTRVSMLLSDKDQPKQWGASTLGMQGDLLHIRVFTPPTCFVAKWLLHLDTVLCKSATESKTFRYTHKQPIYVIFNPWCPDDQVYLSDAHSRLEFVLNDHGRLYRGTGRQISCKPWNFGQFEDFVLDCCMSLLDQSGLNWQSRGNPVLIARKISAIVNSSDDDGILVGNWSGDYSGGTSPMAWVGSVAILGEFWKTKKPVKFGQCWVFSAVVTSVARALGLPARSVTNFSSAHDCDGSITIDCHWKPDGTPLEEYNQDSVWNFHVWNETWMSRPDLPSGYGGWQAIDATPQETSDGIYCAGPASVEALKNGLTHLPYDGAFIFAEVNADRVNWIQKPDGGWCNTKQAHSIGKFISTKAPGQDRRIDITQQYKFPEGSTQERTAVWRAIKEMGTRADIYEASDMTFDLVDHNDTMVGKPFDVKMKISNQSSEERTVKMTLTVQVVYYTGVVACVIKKEAHSVKCKPKADGEVKMKVTVNDYLNKLVDMCIIKMSCMARVVETNQFFCESDDFRLIKPDIMVKAPSVVKTDEAYEVEAAFTNPLNRSLTRCDFTIEGASVQKLLHFKHA</sequence>
<dbReference type="EnsemblMetazoa" id="CapteT122859">
    <property type="protein sequence ID" value="CapteP122859"/>
    <property type="gene ID" value="CapteG122859"/>
</dbReference>
<reference evidence="13" key="1">
    <citation type="submission" date="2012-12" db="EMBL/GenBank/DDBJ databases">
        <authorList>
            <person name="Hellsten U."/>
            <person name="Grimwood J."/>
            <person name="Chapman J.A."/>
            <person name="Shapiro H."/>
            <person name="Aerts A."/>
            <person name="Otillar R.P."/>
            <person name="Terry A.Y."/>
            <person name="Boore J.L."/>
            <person name="Simakov O."/>
            <person name="Marletaz F."/>
            <person name="Cho S.-J."/>
            <person name="Edsinger-Gonzales E."/>
            <person name="Havlak P."/>
            <person name="Kuo D.-H."/>
            <person name="Larsson T."/>
            <person name="Lv J."/>
            <person name="Arendt D."/>
            <person name="Savage R."/>
            <person name="Osoegawa K."/>
            <person name="de Jong P."/>
            <person name="Lindberg D.R."/>
            <person name="Seaver E.C."/>
            <person name="Weisblat D.A."/>
            <person name="Putnam N.H."/>
            <person name="Grigoriev I.V."/>
            <person name="Rokhsar D.S."/>
        </authorList>
    </citation>
    <scope>NUCLEOTIDE SEQUENCE</scope>
    <source>
        <strain evidence="13">I ESC-2004</strain>
    </source>
</reference>
<keyword evidence="13" id="KW-1185">Reference proteome</keyword>
<comment type="cofactor">
    <cofactor evidence="9">
        <name>Ca(2+)</name>
        <dbReference type="ChEBI" id="CHEBI:29108"/>
    </cofactor>
    <text evidence="9">Binds 1 Ca(2+) ion per subunit.</text>
</comment>
<dbReference type="EMBL" id="KB294357">
    <property type="protein sequence ID" value="ELU14710.1"/>
    <property type="molecule type" value="Genomic_DNA"/>
</dbReference>
<dbReference type="InterPro" id="IPR038765">
    <property type="entry name" value="Papain-like_cys_pep_sf"/>
</dbReference>
<reference evidence="11 13" key="2">
    <citation type="journal article" date="2013" name="Nature">
        <title>Insights into bilaterian evolution from three spiralian genomes.</title>
        <authorList>
            <person name="Simakov O."/>
            <person name="Marletaz F."/>
            <person name="Cho S.J."/>
            <person name="Edsinger-Gonzales E."/>
            <person name="Havlak P."/>
            <person name="Hellsten U."/>
            <person name="Kuo D.H."/>
            <person name="Larsson T."/>
            <person name="Lv J."/>
            <person name="Arendt D."/>
            <person name="Savage R."/>
            <person name="Osoegawa K."/>
            <person name="de Jong P."/>
            <person name="Grimwood J."/>
            <person name="Chapman J.A."/>
            <person name="Shapiro H."/>
            <person name="Aerts A."/>
            <person name="Otillar R.P."/>
            <person name="Terry A.Y."/>
            <person name="Boore J.L."/>
            <person name="Grigoriev I.V."/>
            <person name="Lindberg D.R."/>
            <person name="Seaver E.C."/>
            <person name="Weisblat D.A."/>
            <person name="Putnam N.H."/>
            <person name="Rokhsar D.S."/>
        </authorList>
    </citation>
    <scope>NUCLEOTIDE SEQUENCE</scope>
    <source>
        <strain evidence="11 13">I ESC-2004</strain>
    </source>
</reference>
<dbReference type="EMBL" id="AMQN01004790">
    <property type="status" value="NOT_ANNOTATED_CDS"/>
    <property type="molecule type" value="Genomic_DNA"/>
</dbReference>
<dbReference type="PIRSF" id="PIRSF000459">
    <property type="entry name" value="TGM_EBP42"/>
    <property type="match status" value="1"/>
</dbReference>
<dbReference type="InterPro" id="IPR002931">
    <property type="entry name" value="Transglutaminase-like"/>
</dbReference>
<dbReference type="PANTHER" id="PTHR11590">
    <property type="entry name" value="PROTEIN-GLUTAMINE GAMMA-GLUTAMYLTRANSFERASE"/>
    <property type="match status" value="1"/>
</dbReference>
<dbReference type="InterPro" id="IPR023608">
    <property type="entry name" value="Transglutaminase_animal"/>
</dbReference>
<dbReference type="SMART" id="SM00460">
    <property type="entry name" value="TGc"/>
    <property type="match status" value="1"/>
</dbReference>
<dbReference type="HOGENOM" id="CLU_013435_0_3_1"/>
<dbReference type="GO" id="GO:0003810">
    <property type="term" value="F:protein-glutamine gamma-glutamyltransferase activity"/>
    <property type="evidence" value="ECO:0007669"/>
    <property type="project" value="UniProtKB-EC"/>
</dbReference>
<evidence type="ECO:0000256" key="1">
    <source>
        <dbReference type="ARBA" id="ARBA00005968"/>
    </source>
</evidence>
<dbReference type="Pfam" id="PF00868">
    <property type="entry name" value="Transglut_N"/>
    <property type="match status" value="1"/>
</dbReference>
<feature type="active site" evidence="8">
    <location>
        <position position="343"/>
    </location>
</feature>
<organism evidence="11">
    <name type="scientific">Capitella teleta</name>
    <name type="common">Polychaete worm</name>
    <dbReference type="NCBI Taxonomy" id="283909"/>
    <lineage>
        <taxon>Eukaryota</taxon>
        <taxon>Metazoa</taxon>
        <taxon>Spiralia</taxon>
        <taxon>Lophotrochozoa</taxon>
        <taxon>Annelida</taxon>
        <taxon>Polychaeta</taxon>
        <taxon>Sedentaria</taxon>
        <taxon>Scolecida</taxon>
        <taxon>Capitellidae</taxon>
        <taxon>Capitella</taxon>
    </lineage>
</organism>
<gene>
    <name evidence="11" type="ORF">CAPTEDRAFT_122859</name>
</gene>
<feature type="binding site" evidence="9">
    <location>
        <position position="454"/>
    </location>
    <ligand>
        <name>Ca(2+)</name>
        <dbReference type="ChEBI" id="CHEBI:29108"/>
    </ligand>
</feature>
<dbReference type="InterPro" id="IPR036985">
    <property type="entry name" value="Transglutaminase-like_sf"/>
</dbReference>
<evidence type="ECO:0000256" key="9">
    <source>
        <dbReference type="PIRSR" id="PIRSR000459-2"/>
    </source>
</evidence>
<dbReference type="InterPro" id="IPR014756">
    <property type="entry name" value="Ig_E-set"/>
</dbReference>
<dbReference type="Pfam" id="PF00927">
    <property type="entry name" value="Transglut_C"/>
    <property type="match status" value="1"/>
</dbReference>
<dbReference type="InterPro" id="IPR013783">
    <property type="entry name" value="Ig-like_fold"/>
</dbReference>
<comment type="catalytic activity">
    <reaction evidence="7">
        <text>L-glutaminyl-[protein] + L-lysyl-[protein] = [protein]-L-lysyl-N(6)-5-L-glutamyl-[protein] + NH4(+)</text>
        <dbReference type="Rhea" id="RHEA:54816"/>
        <dbReference type="Rhea" id="RHEA-COMP:9752"/>
        <dbReference type="Rhea" id="RHEA-COMP:10207"/>
        <dbReference type="Rhea" id="RHEA-COMP:14005"/>
        <dbReference type="ChEBI" id="CHEBI:28938"/>
        <dbReference type="ChEBI" id="CHEBI:29969"/>
        <dbReference type="ChEBI" id="CHEBI:30011"/>
        <dbReference type="ChEBI" id="CHEBI:138370"/>
        <dbReference type="EC" id="2.3.2.13"/>
    </reaction>
</comment>
<dbReference type="InterPro" id="IPR050779">
    <property type="entry name" value="Transglutaminase"/>
</dbReference>
<feature type="binding site" evidence="9">
    <location>
        <position position="459"/>
    </location>
    <ligand>
        <name>Ca(2+)</name>
        <dbReference type="ChEBI" id="CHEBI:29108"/>
    </ligand>
</feature>
<evidence type="ECO:0000256" key="6">
    <source>
        <dbReference type="ARBA" id="ARBA00024222"/>
    </source>
</evidence>
<evidence type="ECO:0000256" key="5">
    <source>
        <dbReference type="ARBA" id="ARBA00023315"/>
    </source>
</evidence>
<dbReference type="OMA" id="EVQTLEW"/>
<feature type="non-terminal residue" evidence="11">
    <location>
        <position position="1"/>
    </location>
</feature>
<evidence type="ECO:0000256" key="8">
    <source>
        <dbReference type="PIRSR" id="PIRSR000459-1"/>
    </source>
</evidence>
<dbReference type="Pfam" id="PF01841">
    <property type="entry name" value="Transglut_core"/>
    <property type="match status" value="1"/>
</dbReference>
<dbReference type="OrthoDB" id="437511at2759"/>
<feature type="binding site" evidence="9">
    <location>
        <position position="408"/>
    </location>
    <ligand>
        <name>Ca(2+)</name>
        <dbReference type="ChEBI" id="CHEBI:29108"/>
    </ligand>
</feature>
<feature type="active site" evidence="8">
    <location>
        <position position="366"/>
    </location>
</feature>
<dbReference type="SUPFAM" id="SSF54001">
    <property type="entry name" value="Cysteine proteinases"/>
    <property type="match status" value="1"/>
</dbReference>
<evidence type="ECO:0000313" key="12">
    <source>
        <dbReference type="EnsemblMetazoa" id="CapteP122859"/>
    </source>
</evidence>
<dbReference type="Gene3D" id="2.60.40.10">
    <property type="entry name" value="Immunoglobulins"/>
    <property type="match status" value="3"/>
</dbReference>
<dbReference type="EC" id="2.3.2.13" evidence="6"/>
<dbReference type="PANTHER" id="PTHR11590:SF40">
    <property type="entry name" value="HEMOCYTE PROTEIN-GLUTAMINE GAMMA-GLUTAMYLTRANSFERASE-LIKE PROTEIN"/>
    <property type="match status" value="1"/>
</dbReference>
<dbReference type="GO" id="GO:0046872">
    <property type="term" value="F:metal ion binding"/>
    <property type="evidence" value="ECO:0007669"/>
    <property type="project" value="UniProtKB-KW"/>
</dbReference>
<evidence type="ECO:0000313" key="13">
    <source>
        <dbReference type="Proteomes" id="UP000014760"/>
    </source>
</evidence>
<keyword evidence="5" id="KW-0012">Acyltransferase</keyword>
<dbReference type="InterPro" id="IPR036238">
    <property type="entry name" value="Transglutaminase_C_sf"/>
</dbReference>
<keyword evidence="3 9" id="KW-0479">Metal-binding</keyword>
<proteinExistence type="inferred from homology"/>
<dbReference type="SUPFAM" id="SSF49309">
    <property type="entry name" value="Transglutaminase, two C-terminal domains"/>
    <property type="match status" value="2"/>
</dbReference>
<feature type="active site" evidence="8">
    <location>
        <position position="284"/>
    </location>
</feature>
<evidence type="ECO:0000313" key="11">
    <source>
        <dbReference type="EMBL" id="ELU14710.1"/>
    </source>
</evidence>
<dbReference type="InterPro" id="IPR008958">
    <property type="entry name" value="Transglutaminase_C"/>
</dbReference>
<dbReference type="AlphaFoldDB" id="R7VGB5"/>
<protein>
    <recommendedName>
        <fullName evidence="6">protein-glutamine gamma-glutamyltransferase</fullName>
        <ecNumber evidence="6">2.3.2.13</ecNumber>
    </recommendedName>
</protein>
<dbReference type="STRING" id="283909.R7VGB5"/>
<accession>R7VGB5</accession>
<evidence type="ECO:0000256" key="2">
    <source>
        <dbReference type="ARBA" id="ARBA00022679"/>
    </source>
</evidence>
<evidence type="ECO:0000256" key="4">
    <source>
        <dbReference type="ARBA" id="ARBA00022837"/>
    </source>
</evidence>
<name>R7VGB5_CAPTE</name>
<dbReference type="FunFam" id="2.60.40.10:FF:000171">
    <property type="entry name" value="protein-glutamine gamma-glutamyltransferase 6"/>
    <property type="match status" value="1"/>
</dbReference>
<dbReference type="SUPFAM" id="SSF81296">
    <property type="entry name" value="E set domains"/>
    <property type="match status" value="1"/>
</dbReference>
<keyword evidence="4 9" id="KW-0106">Calcium</keyword>
<evidence type="ECO:0000256" key="3">
    <source>
        <dbReference type="ARBA" id="ARBA00022723"/>
    </source>
</evidence>
<evidence type="ECO:0000256" key="7">
    <source>
        <dbReference type="ARBA" id="ARBA00051843"/>
    </source>
</evidence>
<dbReference type="Proteomes" id="UP000014760">
    <property type="component" value="Unassembled WGS sequence"/>
</dbReference>
<feature type="domain" description="Transglutaminase-like" evidence="10">
    <location>
        <begin position="276"/>
        <end position="369"/>
    </location>
</feature>
<dbReference type="FunFam" id="3.90.260.10:FF:000001">
    <property type="entry name" value="Protein-glutamine gamma-glutamyltransferase 2"/>
    <property type="match status" value="1"/>
</dbReference>
<comment type="similarity">
    <text evidence="1">Belongs to the transglutaminase superfamily. Transglutaminase family.</text>
</comment>
<evidence type="ECO:0000259" key="10">
    <source>
        <dbReference type="SMART" id="SM00460"/>
    </source>
</evidence>
<feature type="binding site" evidence="9">
    <location>
        <position position="406"/>
    </location>
    <ligand>
        <name>Ca(2+)</name>
        <dbReference type="ChEBI" id="CHEBI:29108"/>
    </ligand>
</feature>